<dbReference type="PROSITE" id="PS51257">
    <property type="entry name" value="PROKAR_LIPOPROTEIN"/>
    <property type="match status" value="1"/>
</dbReference>
<proteinExistence type="predicted"/>
<comment type="caution">
    <text evidence="1">The sequence shown here is derived from an EMBL/GenBank/DDBJ whole genome shotgun (WGS) entry which is preliminary data.</text>
</comment>
<evidence type="ECO:0000313" key="2">
    <source>
        <dbReference type="Proteomes" id="UP000256405"/>
    </source>
</evidence>
<organism evidence="1 2">
    <name type="scientific">Algoriphagus antarcticus</name>
    <dbReference type="NCBI Taxonomy" id="238540"/>
    <lineage>
        <taxon>Bacteria</taxon>
        <taxon>Pseudomonadati</taxon>
        <taxon>Bacteroidota</taxon>
        <taxon>Cytophagia</taxon>
        <taxon>Cytophagales</taxon>
        <taxon>Cyclobacteriaceae</taxon>
        <taxon>Algoriphagus</taxon>
    </lineage>
</organism>
<accession>A0A3E0D8D1</accession>
<dbReference type="AlphaFoldDB" id="A0A3E0D8D1"/>
<protein>
    <submittedName>
        <fullName evidence="1">6-bladed beta-propeller protein</fullName>
    </submittedName>
</protein>
<sequence>MKKLNPVILIFYLVLLQSCNKKVEVEVSGIPYTIEISKQFLTSELPELQFVALDTVDLEIPGNLSLTFFQDMAFAKNFFFILDVRQGLLKFDYEGNYLKTIGAKGQGPDEYNGATSIYLDEKNDIILVTDWSEMSVVSYDFEGNFIASEKFPGQPIFLFQHKDSLLVVQEDAFGSQEKYRMNLIVSTIDPKKLMSKQQVSVLYSYVSELNTFYNFPGILAKLNEKTLFYLPRPRFEGLTEHKDTIYRKVDDHLVPEYLLHFTEFDRTDTLSISHLEMFDGYVSMLFNFKKQEYMIMLDLVNNLPLSYMSHPLDNRISTIDIENFPKHLNENMFYVILRNNEEEEESNPKIVFYRFDN</sequence>
<dbReference type="EMBL" id="QUNF01000036">
    <property type="protein sequence ID" value="REG78345.1"/>
    <property type="molecule type" value="Genomic_DNA"/>
</dbReference>
<evidence type="ECO:0000313" key="1">
    <source>
        <dbReference type="EMBL" id="REG78345.1"/>
    </source>
</evidence>
<dbReference type="OrthoDB" id="819787at2"/>
<dbReference type="Proteomes" id="UP000256405">
    <property type="component" value="Unassembled WGS sequence"/>
</dbReference>
<name>A0A3E0D8D1_9BACT</name>
<dbReference type="SUPFAM" id="SSF63825">
    <property type="entry name" value="YWTD domain"/>
    <property type="match status" value="1"/>
</dbReference>
<dbReference type="Pfam" id="PF17170">
    <property type="entry name" value="DUF5128"/>
    <property type="match status" value="1"/>
</dbReference>
<reference evidence="1 2" key="1">
    <citation type="submission" date="2018-08" db="EMBL/GenBank/DDBJ databases">
        <title>Genomic Encyclopedia of Archaeal and Bacterial Type Strains, Phase II (KMG-II): from individual species to whole genera.</title>
        <authorList>
            <person name="Goeker M."/>
        </authorList>
    </citation>
    <scope>NUCLEOTIDE SEQUENCE [LARGE SCALE GENOMIC DNA]</scope>
    <source>
        <strain evidence="1 2">DSM 15986</strain>
    </source>
</reference>
<gene>
    <name evidence="1" type="ORF">C8N25_13640</name>
</gene>
<dbReference type="RefSeq" id="WP_086543963.1">
    <property type="nucleotide sequence ID" value="NZ_MSSW01000101.1"/>
</dbReference>
<keyword evidence="2" id="KW-1185">Reference proteome</keyword>
<dbReference type="Gene3D" id="2.120.10.30">
    <property type="entry name" value="TolB, C-terminal domain"/>
    <property type="match status" value="1"/>
</dbReference>
<dbReference type="InterPro" id="IPR011042">
    <property type="entry name" value="6-blade_b-propeller_TolB-like"/>
</dbReference>